<comment type="caution">
    <text evidence="2">The sequence shown here is derived from an EMBL/GenBank/DDBJ whole genome shotgun (WGS) entry which is preliminary data.</text>
</comment>
<proteinExistence type="predicted"/>
<keyword evidence="1" id="KW-0175">Coiled coil</keyword>
<organism evidence="2 3">
    <name type="scientific">Streptomyces eurythermus</name>
    <dbReference type="NCBI Taxonomy" id="42237"/>
    <lineage>
        <taxon>Bacteria</taxon>
        <taxon>Bacillati</taxon>
        <taxon>Actinomycetota</taxon>
        <taxon>Actinomycetes</taxon>
        <taxon>Kitasatosporales</taxon>
        <taxon>Streptomycetaceae</taxon>
        <taxon>Streptomyces</taxon>
    </lineage>
</organism>
<protein>
    <submittedName>
        <fullName evidence="2">Uncharacterized protein</fullName>
    </submittedName>
</protein>
<evidence type="ECO:0000256" key="1">
    <source>
        <dbReference type="SAM" id="Coils"/>
    </source>
</evidence>
<reference evidence="2 3" key="1">
    <citation type="submission" date="2024-10" db="EMBL/GenBank/DDBJ databases">
        <title>The Natural Products Discovery Center: Release of the First 8490 Sequenced Strains for Exploring Actinobacteria Biosynthetic Diversity.</title>
        <authorList>
            <person name="Kalkreuter E."/>
            <person name="Kautsar S.A."/>
            <person name="Yang D."/>
            <person name="Bader C.D."/>
            <person name="Teijaro C.N."/>
            <person name="Fluegel L."/>
            <person name="Davis C.M."/>
            <person name="Simpson J.R."/>
            <person name="Lauterbach L."/>
            <person name="Steele A.D."/>
            <person name="Gui C."/>
            <person name="Meng S."/>
            <person name="Li G."/>
            <person name="Viehrig K."/>
            <person name="Ye F."/>
            <person name="Su P."/>
            <person name="Kiefer A.F."/>
            <person name="Nichols A."/>
            <person name="Cepeda A.J."/>
            <person name="Yan W."/>
            <person name="Fan B."/>
            <person name="Jiang Y."/>
            <person name="Adhikari A."/>
            <person name="Zheng C.-J."/>
            <person name="Schuster L."/>
            <person name="Cowan T.M."/>
            <person name="Smanski M.J."/>
            <person name="Chevrette M.G."/>
            <person name="De Carvalho L.P.S."/>
            <person name="Shen B."/>
        </authorList>
    </citation>
    <scope>NUCLEOTIDE SEQUENCE [LARGE SCALE GENOMIC DNA]</scope>
    <source>
        <strain evidence="2 3">NPDC013366</strain>
    </source>
</reference>
<keyword evidence="3" id="KW-1185">Reference proteome</keyword>
<dbReference type="Proteomes" id="UP001603418">
    <property type="component" value="Unassembled WGS sequence"/>
</dbReference>
<evidence type="ECO:0000313" key="3">
    <source>
        <dbReference type="Proteomes" id="UP001603418"/>
    </source>
</evidence>
<sequence>MGKPDTRRLDREIQQTERKLKAVRERELWPLDGRERRAILRAVAGGAYSLHRGNGTARADRQMDTAWQAAETRLSAEIEALRTERQRVVNEAAAAKAAKKSSGWW</sequence>
<gene>
    <name evidence="2" type="ORF">ACF1HC_08155</name>
</gene>
<evidence type="ECO:0000313" key="2">
    <source>
        <dbReference type="EMBL" id="MFF9881576.1"/>
    </source>
</evidence>
<name>A0ABW6YSM0_9ACTN</name>
<dbReference type="EMBL" id="JBICBM010000003">
    <property type="protein sequence ID" value="MFF9881576.1"/>
    <property type="molecule type" value="Genomic_DNA"/>
</dbReference>
<dbReference type="RefSeq" id="WP_030786013.1">
    <property type="nucleotide sequence ID" value="NZ_JBFACJ010000003.1"/>
</dbReference>
<accession>A0ABW6YSM0</accession>
<feature type="coiled-coil region" evidence="1">
    <location>
        <begin position="71"/>
        <end position="98"/>
    </location>
</feature>